<proteinExistence type="predicted"/>
<protein>
    <submittedName>
        <fullName evidence="1">Uncharacterized protein</fullName>
    </submittedName>
</protein>
<comment type="caution">
    <text evidence="1">The sequence shown here is derived from an EMBL/GenBank/DDBJ whole genome shotgun (WGS) entry which is preliminary data.</text>
</comment>
<reference evidence="1 2" key="1">
    <citation type="submission" date="2017-06" db="EMBL/GenBank/DDBJ databases">
        <title>Genome of Fusarium nygamai isolate CS10214.</title>
        <authorList>
            <person name="Gardiner D.M."/>
            <person name="Obanor F."/>
            <person name="Kazan K."/>
        </authorList>
    </citation>
    <scope>NUCLEOTIDE SEQUENCE [LARGE SCALE GENOMIC DNA]</scope>
    <source>
        <strain evidence="1 2">CS10214</strain>
    </source>
</reference>
<organism evidence="1 2">
    <name type="scientific">Gibberella nygamai</name>
    <name type="common">Bean root rot disease fungus</name>
    <name type="synonym">Fusarium nygamai</name>
    <dbReference type="NCBI Taxonomy" id="42673"/>
    <lineage>
        <taxon>Eukaryota</taxon>
        <taxon>Fungi</taxon>
        <taxon>Dikarya</taxon>
        <taxon>Ascomycota</taxon>
        <taxon>Pezizomycotina</taxon>
        <taxon>Sordariomycetes</taxon>
        <taxon>Hypocreomycetidae</taxon>
        <taxon>Hypocreales</taxon>
        <taxon>Nectriaceae</taxon>
        <taxon>Fusarium</taxon>
        <taxon>Fusarium fujikuroi species complex</taxon>
    </lineage>
</organism>
<dbReference type="AlphaFoldDB" id="A0A2K0W2I4"/>
<dbReference type="EMBL" id="MTQA01000142">
    <property type="protein sequence ID" value="PNP76485.1"/>
    <property type="molecule type" value="Genomic_DNA"/>
</dbReference>
<dbReference type="Proteomes" id="UP000236664">
    <property type="component" value="Unassembled WGS sequence"/>
</dbReference>
<name>A0A2K0W2I4_GIBNY</name>
<keyword evidence="2" id="KW-1185">Reference proteome</keyword>
<evidence type="ECO:0000313" key="1">
    <source>
        <dbReference type="EMBL" id="PNP76485.1"/>
    </source>
</evidence>
<dbReference type="OrthoDB" id="5329807at2759"/>
<evidence type="ECO:0000313" key="2">
    <source>
        <dbReference type="Proteomes" id="UP000236664"/>
    </source>
</evidence>
<accession>A0A2K0W2I4</accession>
<sequence>MRFNKVVPFAYMSFAAAMPAKREPVDERALHNILGDLEARGETLDSLVKRIDAKVYRDEIPDCSSEDPSFMIPKQTGYGVDQGVKLPKNGKNDACTTGHNSDHCWTEYWFVESAVEYSSWQNSGAAIDCKSTSICNSNVAQIKQSCTSYTHSSSNGVDFKALDGALEFAIPNTEAKVSLGSSINYQHTDVNSDTTMICTTDSTTNTCQWDDQDCHQVWFADRTKRIWGHMDRVCVGKTDGEVQQQTLNANGRYVRGQAEFSIAIPVNHIVGCNAKCSDLTYSEPIPSDGTVRVPFDITFD</sequence>
<gene>
    <name evidence="1" type="ORF">FNYG_10172</name>
</gene>